<name>A0A291QPC7_9BACT</name>
<evidence type="ECO:0000259" key="2">
    <source>
        <dbReference type="Pfam" id="PF04773"/>
    </source>
</evidence>
<dbReference type="Gene3D" id="3.55.50.30">
    <property type="match status" value="1"/>
</dbReference>
<gene>
    <name evidence="3" type="ORF">COR50_00140</name>
</gene>
<sequence>MEHYRDYIKQLLLKYSKGTASPEEKEALLHFLSTSSGADLDMMPEVEEIVGQADLLRMESGEAESIFNRVLWEVPIPGSVTRPWYSKGLRIAAIILPIIILGSLGWIFLNQKPRYEIYENKTTTVKTISLNDGTMLHLNQNSSVKVLHGFNEAPKREVWMEGEVFFEVLHRVDKPFLVHTGKDWQVEVLGTTFNVDARGTRPTVVLNSGAVNVHAGHEKVTLLPGEMAYLDDRGQLKNRNVDTLYYTSWKHNLASFQAAKLQLVLDTLASKYGLTYALDDELIGQQLFTGYLPTNNLGDAIATLEQTFNLKITFRDNQILIKTY</sequence>
<dbReference type="AlphaFoldDB" id="A0A291QPC7"/>
<evidence type="ECO:0000313" key="3">
    <source>
        <dbReference type="EMBL" id="ATL45694.1"/>
    </source>
</evidence>
<dbReference type="Proteomes" id="UP000220133">
    <property type="component" value="Chromosome"/>
</dbReference>
<dbReference type="PIRSF" id="PIRSF018266">
    <property type="entry name" value="FecR"/>
    <property type="match status" value="1"/>
</dbReference>
<organism evidence="3 4">
    <name type="scientific">Chitinophaga caeni</name>
    <dbReference type="NCBI Taxonomy" id="2029983"/>
    <lineage>
        <taxon>Bacteria</taxon>
        <taxon>Pseudomonadati</taxon>
        <taxon>Bacteroidota</taxon>
        <taxon>Chitinophagia</taxon>
        <taxon>Chitinophagales</taxon>
        <taxon>Chitinophagaceae</taxon>
        <taxon>Chitinophaga</taxon>
    </lineage>
</organism>
<feature type="domain" description="FecR protein" evidence="2">
    <location>
        <begin position="125"/>
        <end position="212"/>
    </location>
</feature>
<accession>A0A291QPC7</accession>
<protein>
    <recommendedName>
        <fullName evidence="2">FecR protein domain-containing protein</fullName>
    </recommendedName>
</protein>
<keyword evidence="4" id="KW-1185">Reference proteome</keyword>
<dbReference type="InterPro" id="IPR012373">
    <property type="entry name" value="Ferrdict_sens_TM"/>
</dbReference>
<dbReference type="GO" id="GO:0016989">
    <property type="term" value="F:sigma factor antagonist activity"/>
    <property type="evidence" value="ECO:0007669"/>
    <property type="project" value="TreeGrafter"/>
</dbReference>
<dbReference type="InterPro" id="IPR006860">
    <property type="entry name" value="FecR"/>
</dbReference>
<evidence type="ECO:0000313" key="4">
    <source>
        <dbReference type="Proteomes" id="UP000220133"/>
    </source>
</evidence>
<dbReference type="PANTHER" id="PTHR30273:SF2">
    <property type="entry name" value="PROTEIN FECR"/>
    <property type="match status" value="1"/>
</dbReference>
<reference evidence="3 4" key="1">
    <citation type="submission" date="2017-10" db="EMBL/GenBank/DDBJ databases">
        <title>Paenichitinophaga pekingensis gen. nov., sp. nov., isolated from activated sludge.</title>
        <authorList>
            <person name="Jin D."/>
            <person name="Kong X."/>
            <person name="Deng Y."/>
            <person name="Bai Z."/>
        </authorList>
    </citation>
    <scope>NUCLEOTIDE SEQUENCE [LARGE SCALE GENOMIC DNA]</scope>
    <source>
        <strain evidence="3 4">13</strain>
    </source>
</reference>
<dbReference type="EMBL" id="CP023777">
    <property type="protein sequence ID" value="ATL45694.1"/>
    <property type="molecule type" value="Genomic_DNA"/>
</dbReference>
<keyword evidence="1" id="KW-1133">Transmembrane helix</keyword>
<dbReference type="Pfam" id="PF04773">
    <property type="entry name" value="FecR"/>
    <property type="match status" value="1"/>
</dbReference>
<proteinExistence type="predicted"/>
<feature type="transmembrane region" description="Helical" evidence="1">
    <location>
        <begin position="91"/>
        <end position="109"/>
    </location>
</feature>
<keyword evidence="1" id="KW-0812">Transmembrane</keyword>
<dbReference type="KEGG" id="cbae:COR50_00140"/>
<dbReference type="Gene3D" id="2.60.120.1440">
    <property type="match status" value="1"/>
</dbReference>
<dbReference type="RefSeq" id="WP_098192084.1">
    <property type="nucleotide sequence ID" value="NZ_CP023777.1"/>
</dbReference>
<dbReference type="PANTHER" id="PTHR30273">
    <property type="entry name" value="PERIPLASMIC SIGNAL SENSOR AND SIGMA FACTOR ACTIVATOR FECR-RELATED"/>
    <property type="match status" value="1"/>
</dbReference>
<keyword evidence="1" id="KW-0472">Membrane</keyword>
<evidence type="ECO:0000256" key="1">
    <source>
        <dbReference type="SAM" id="Phobius"/>
    </source>
</evidence>
<dbReference type="OrthoDB" id="923517at2"/>